<dbReference type="EMBL" id="GBYB01009988">
    <property type="protein sequence ID" value="JAG79755.1"/>
    <property type="molecule type" value="Transcribed_RNA"/>
</dbReference>
<dbReference type="GO" id="GO:0005886">
    <property type="term" value="C:plasma membrane"/>
    <property type="evidence" value="ECO:0007669"/>
    <property type="project" value="TreeGrafter"/>
</dbReference>
<dbReference type="AlphaFoldDB" id="A0A0C9Q768"/>
<dbReference type="InterPro" id="IPR050541">
    <property type="entry name" value="LRR_TM_domain-containing"/>
</dbReference>
<protein>
    <submittedName>
        <fullName evidence="4">Lrrc15_10 protein</fullName>
    </submittedName>
</protein>
<reference evidence="4" key="1">
    <citation type="submission" date="2015-01" db="EMBL/GenBank/DDBJ databases">
        <title>Transcriptome Assembly of Fopius arisanus.</title>
        <authorList>
            <person name="Geib S."/>
        </authorList>
    </citation>
    <scope>NUCLEOTIDE SEQUENCE</scope>
</reference>
<evidence type="ECO:0000313" key="4">
    <source>
        <dbReference type="EMBL" id="JAG79755.1"/>
    </source>
</evidence>
<dbReference type="InterPro" id="IPR032675">
    <property type="entry name" value="LRR_dom_sf"/>
</dbReference>
<dbReference type="Gene3D" id="3.80.10.10">
    <property type="entry name" value="Ribonuclease Inhibitor"/>
    <property type="match status" value="1"/>
</dbReference>
<keyword evidence="1" id="KW-0433">Leucine-rich repeat</keyword>
<keyword evidence="3" id="KW-0677">Repeat</keyword>
<evidence type="ECO:0000256" key="2">
    <source>
        <dbReference type="ARBA" id="ARBA00022729"/>
    </source>
</evidence>
<accession>A0A0C9Q768</accession>
<evidence type="ECO:0000256" key="1">
    <source>
        <dbReference type="ARBA" id="ARBA00022614"/>
    </source>
</evidence>
<gene>
    <name evidence="4" type="primary">Lrrc15_10</name>
    <name evidence="4" type="ORF">g.5066</name>
</gene>
<keyword evidence="2" id="KW-0732">Signal</keyword>
<proteinExistence type="predicted"/>
<dbReference type="SMART" id="SM00369">
    <property type="entry name" value="LRR_TYP"/>
    <property type="match status" value="3"/>
</dbReference>
<dbReference type="InterPro" id="IPR003591">
    <property type="entry name" value="Leu-rich_rpt_typical-subtyp"/>
</dbReference>
<dbReference type="InterPro" id="IPR001611">
    <property type="entry name" value="Leu-rich_rpt"/>
</dbReference>
<dbReference type="PANTHER" id="PTHR24369:SF210">
    <property type="entry name" value="CHAOPTIN-RELATED"/>
    <property type="match status" value="1"/>
</dbReference>
<dbReference type="SUPFAM" id="SSF52058">
    <property type="entry name" value="L domain-like"/>
    <property type="match status" value="1"/>
</dbReference>
<dbReference type="PROSITE" id="PS51450">
    <property type="entry name" value="LRR"/>
    <property type="match status" value="1"/>
</dbReference>
<dbReference type="Pfam" id="PF13855">
    <property type="entry name" value="LRR_8"/>
    <property type="match status" value="1"/>
</dbReference>
<name>A0A0C9Q768_9HYME</name>
<organism evidence="4">
    <name type="scientific">Fopius arisanus</name>
    <dbReference type="NCBI Taxonomy" id="64838"/>
    <lineage>
        <taxon>Eukaryota</taxon>
        <taxon>Metazoa</taxon>
        <taxon>Ecdysozoa</taxon>
        <taxon>Arthropoda</taxon>
        <taxon>Hexapoda</taxon>
        <taxon>Insecta</taxon>
        <taxon>Pterygota</taxon>
        <taxon>Neoptera</taxon>
        <taxon>Endopterygota</taxon>
        <taxon>Hymenoptera</taxon>
        <taxon>Apocrita</taxon>
        <taxon>Ichneumonoidea</taxon>
        <taxon>Braconidae</taxon>
        <taxon>Opiinae</taxon>
        <taxon>Fopius</taxon>
    </lineage>
</organism>
<feature type="non-terminal residue" evidence="4">
    <location>
        <position position="1"/>
    </location>
</feature>
<dbReference type="PANTHER" id="PTHR24369">
    <property type="entry name" value="ANTIGEN BSP, PUTATIVE-RELATED"/>
    <property type="match status" value="1"/>
</dbReference>
<evidence type="ECO:0000256" key="3">
    <source>
        <dbReference type="ARBA" id="ARBA00022737"/>
    </source>
</evidence>
<sequence>KLNLTEGVYSGLTDLHEVTFNNINIDGASGPFINSSSIHYAFFFNNSLQQFPRDFFKGIVNLHDVIMRDQNILTLSKDGLSEITENLWILELSRCNVTTIEDEAFSKFHKLSQLNLAFNLLTELHPAMFRGLGELRRLQLQGNQITTINSQTFSTTLKLCYLYLHNNKQFESLSDKTFKYLKFLTDVTLSGNFTEDKCMTLFEGISTLRFSPCYDVDKNSLYLLNLMRSNVAT</sequence>